<evidence type="ECO:0000313" key="1">
    <source>
        <dbReference type="EMBL" id="KAH3692382.1"/>
    </source>
</evidence>
<proteinExistence type="predicted"/>
<reference evidence="1" key="1">
    <citation type="journal article" date="2019" name="bioRxiv">
        <title>The Genome of the Zebra Mussel, Dreissena polymorpha: A Resource for Invasive Species Research.</title>
        <authorList>
            <person name="McCartney M.A."/>
            <person name="Auch B."/>
            <person name="Kono T."/>
            <person name="Mallez S."/>
            <person name="Zhang Y."/>
            <person name="Obille A."/>
            <person name="Becker A."/>
            <person name="Abrahante J.E."/>
            <person name="Garbe J."/>
            <person name="Badalamenti J.P."/>
            <person name="Herman A."/>
            <person name="Mangelson H."/>
            <person name="Liachko I."/>
            <person name="Sullivan S."/>
            <person name="Sone E.D."/>
            <person name="Koren S."/>
            <person name="Silverstein K.A.T."/>
            <person name="Beckman K.B."/>
            <person name="Gohl D.M."/>
        </authorList>
    </citation>
    <scope>NUCLEOTIDE SEQUENCE</scope>
    <source>
        <strain evidence="1">Duluth1</strain>
        <tissue evidence="1">Whole animal</tissue>
    </source>
</reference>
<dbReference type="Proteomes" id="UP000828390">
    <property type="component" value="Unassembled WGS sequence"/>
</dbReference>
<evidence type="ECO:0000313" key="2">
    <source>
        <dbReference type="Proteomes" id="UP000828390"/>
    </source>
</evidence>
<keyword evidence="2" id="KW-1185">Reference proteome</keyword>
<reference evidence="1" key="2">
    <citation type="submission" date="2020-11" db="EMBL/GenBank/DDBJ databases">
        <authorList>
            <person name="McCartney M.A."/>
            <person name="Auch B."/>
            <person name="Kono T."/>
            <person name="Mallez S."/>
            <person name="Becker A."/>
            <person name="Gohl D.M."/>
            <person name="Silverstein K.A.T."/>
            <person name="Koren S."/>
            <person name="Bechman K.B."/>
            <person name="Herman A."/>
            <person name="Abrahante J.E."/>
            <person name="Garbe J."/>
        </authorList>
    </citation>
    <scope>NUCLEOTIDE SEQUENCE</scope>
    <source>
        <strain evidence="1">Duluth1</strain>
        <tissue evidence="1">Whole animal</tissue>
    </source>
</reference>
<organism evidence="1 2">
    <name type="scientific">Dreissena polymorpha</name>
    <name type="common">Zebra mussel</name>
    <name type="synonym">Mytilus polymorpha</name>
    <dbReference type="NCBI Taxonomy" id="45954"/>
    <lineage>
        <taxon>Eukaryota</taxon>
        <taxon>Metazoa</taxon>
        <taxon>Spiralia</taxon>
        <taxon>Lophotrochozoa</taxon>
        <taxon>Mollusca</taxon>
        <taxon>Bivalvia</taxon>
        <taxon>Autobranchia</taxon>
        <taxon>Heteroconchia</taxon>
        <taxon>Euheterodonta</taxon>
        <taxon>Imparidentia</taxon>
        <taxon>Neoheterodontei</taxon>
        <taxon>Myida</taxon>
        <taxon>Dreissenoidea</taxon>
        <taxon>Dreissenidae</taxon>
        <taxon>Dreissena</taxon>
    </lineage>
</organism>
<sequence>MLACVLDDKVVFAFSQADILLAFSHKLLDKVVHHSVVEILSPQMRITSCGLHVYNAVCNGRDGHIEGSTIQVDDEHISFTSVLKQVIAYLV</sequence>
<dbReference type="Pfam" id="PF10712">
    <property type="entry name" value="NAD-GH"/>
    <property type="match status" value="1"/>
</dbReference>
<dbReference type="AlphaFoldDB" id="A0A9D3Y1V1"/>
<comment type="caution">
    <text evidence="1">The sequence shown here is derived from an EMBL/GenBank/DDBJ whole genome shotgun (WGS) entry which is preliminary data.</text>
</comment>
<dbReference type="EMBL" id="JAIWYP010000023">
    <property type="protein sequence ID" value="KAH3692382.1"/>
    <property type="molecule type" value="Genomic_DNA"/>
</dbReference>
<protein>
    <submittedName>
        <fullName evidence="1">Uncharacterized protein</fullName>
    </submittedName>
</protein>
<dbReference type="InterPro" id="IPR019651">
    <property type="entry name" value="Glutamate_DH_NAD-spec"/>
</dbReference>
<accession>A0A9D3Y1V1</accession>
<name>A0A9D3Y1V1_DREPO</name>
<gene>
    <name evidence="1" type="ORF">DPMN_194832</name>
</gene>